<evidence type="ECO:0000256" key="3">
    <source>
        <dbReference type="ARBA" id="ARBA00022692"/>
    </source>
</evidence>
<dbReference type="AlphaFoldDB" id="B8FKG4"/>
<keyword evidence="3 6" id="KW-0812">Transmembrane</keyword>
<feature type="transmembrane region" description="Helical" evidence="6">
    <location>
        <begin position="302"/>
        <end position="324"/>
    </location>
</feature>
<proteinExistence type="predicted"/>
<dbReference type="HOGENOM" id="CLU_031365_2_1_7"/>
<dbReference type="Proteomes" id="UP000000739">
    <property type="component" value="Chromosome"/>
</dbReference>
<evidence type="ECO:0000256" key="5">
    <source>
        <dbReference type="ARBA" id="ARBA00023136"/>
    </source>
</evidence>
<keyword evidence="8" id="KW-1185">Reference proteome</keyword>
<dbReference type="KEGG" id="dal:Dalk_0069"/>
<feature type="transmembrane region" description="Helical" evidence="6">
    <location>
        <begin position="45"/>
        <end position="63"/>
    </location>
</feature>
<evidence type="ECO:0000256" key="2">
    <source>
        <dbReference type="ARBA" id="ARBA00022475"/>
    </source>
</evidence>
<name>B8FKG4_DESAL</name>
<dbReference type="CDD" id="cd06581">
    <property type="entry name" value="TM_PBP1_LivM_like"/>
    <property type="match status" value="1"/>
</dbReference>
<evidence type="ECO:0000256" key="1">
    <source>
        <dbReference type="ARBA" id="ARBA00004651"/>
    </source>
</evidence>
<dbReference type="InterPro" id="IPR043428">
    <property type="entry name" value="LivM-like"/>
</dbReference>
<evidence type="ECO:0000313" key="8">
    <source>
        <dbReference type="Proteomes" id="UP000000739"/>
    </source>
</evidence>
<protein>
    <submittedName>
        <fullName evidence="7">Inner-membrane translocator</fullName>
    </submittedName>
</protein>
<gene>
    <name evidence="7" type="ordered locus">Dalk_0069</name>
</gene>
<accession>B8FKG4</accession>
<dbReference type="GO" id="GO:0015658">
    <property type="term" value="F:branched-chain amino acid transmembrane transporter activity"/>
    <property type="evidence" value="ECO:0007669"/>
    <property type="project" value="InterPro"/>
</dbReference>
<dbReference type="PANTHER" id="PTHR30482">
    <property type="entry name" value="HIGH-AFFINITY BRANCHED-CHAIN AMINO ACID TRANSPORT SYSTEM PERMEASE"/>
    <property type="match status" value="1"/>
</dbReference>
<evidence type="ECO:0000256" key="6">
    <source>
        <dbReference type="SAM" id="Phobius"/>
    </source>
</evidence>
<keyword evidence="4 6" id="KW-1133">Transmembrane helix</keyword>
<dbReference type="EMBL" id="CP001322">
    <property type="protein sequence ID" value="ACL01779.1"/>
    <property type="molecule type" value="Genomic_DNA"/>
</dbReference>
<dbReference type="PROSITE" id="PS51257">
    <property type="entry name" value="PROKAR_LIPOPROTEIN"/>
    <property type="match status" value="1"/>
</dbReference>
<dbReference type="Pfam" id="PF02653">
    <property type="entry name" value="BPD_transp_2"/>
    <property type="match status" value="1"/>
</dbReference>
<evidence type="ECO:0000256" key="4">
    <source>
        <dbReference type="ARBA" id="ARBA00022989"/>
    </source>
</evidence>
<feature type="transmembrane region" description="Helical" evidence="6">
    <location>
        <begin position="95"/>
        <end position="114"/>
    </location>
</feature>
<dbReference type="GO" id="GO:0005886">
    <property type="term" value="C:plasma membrane"/>
    <property type="evidence" value="ECO:0007669"/>
    <property type="project" value="UniProtKB-SubCell"/>
</dbReference>
<evidence type="ECO:0000313" key="7">
    <source>
        <dbReference type="EMBL" id="ACL01779.1"/>
    </source>
</evidence>
<dbReference type="PANTHER" id="PTHR30482:SF20">
    <property type="entry name" value="HIGH-AFFINITY BRANCHED-CHAIN AMINO ACID TRANSPORT SYSTEM PERMEASE PROTEIN LIVM"/>
    <property type="match status" value="1"/>
</dbReference>
<comment type="subcellular location">
    <subcellularLocation>
        <location evidence="1">Cell membrane</location>
        <topology evidence="1">Multi-pass membrane protein</topology>
    </subcellularLocation>
</comment>
<keyword evidence="5 6" id="KW-0472">Membrane</keyword>
<reference evidence="7 8" key="1">
    <citation type="journal article" date="2012" name="Environ. Microbiol.">
        <title>The genome sequence of Desulfatibacillum alkenivorans AK-01: a blueprint for anaerobic alkane oxidation.</title>
        <authorList>
            <person name="Callaghan A.V."/>
            <person name="Morris B.E."/>
            <person name="Pereira I.A."/>
            <person name="McInerney M.J."/>
            <person name="Austin R.N."/>
            <person name="Groves J.T."/>
            <person name="Kukor J.J."/>
            <person name="Suflita J.M."/>
            <person name="Young L.Y."/>
            <person name="Zylstra G.J."/>
            <person name="Wawrik B."/>
        </authorList>
    </citation>
    <scope>NUCLEOTIDE SEQUENCE [LARGE SCALE GENOMIC DNA]</scope>
    <source>
        <strain evidence="7 8">AK-01</strain>
    </source>
</reference>
<feature type="transmembrane region" description="Helical" evidence="6">
    <location>
        <begin position="171"/>
        <end position="190"/>
    </location>
</feature>
<feature type="transmembrane region" description="Helical" evidence="6">
    <location>
        <begin position="121"/>
        <end position="143"/>
    </location>
</feature>
<keyword evidence="2" id="KW-1003">Cell membrane</keyword>
<sequence length="357" mass="39837">MRFLMKTDYYQDIRLFKYRSTFFWYLALVVGCLFLPKILDEYMLSQLTFICIYAVAGVGLMLLTGFTGQISMGHAAFLAIGSYTSAVLTAKGVPFLLALPASGVTAALVGIVIGRPILHLTGLYLAIATMGAAFIIEEILVRWESVTNGNMGMMVDAPTIFGFGFDTEIRFFYLSLAVLIIVLLLAKNILRSPTGRAFIAIRDSEIAAEAMGINLASFKTQSFAISAFFTGIAGSLYAHKIFFINPESYTIMQSIELLAIVIIGGLGSLHGAVYGSIFFIFLPQLIIISKDYLPTFVQDQTGLQPALFGLLIILVMLFEPMGIYGRWLKTKFYFEWFPLYKKDSFKREKKYQKAERH</sequence>
<dbReference type="InterPro" id="IPR001851">
    <property type="entry name" value="ABC_transp_permease"/>
</dbReference>
<dbReference type="RefSeq" id="WP_012609219.1">
    <property type="nucleotide sequence ID" value="NC_011768.1"/>
</dbReference>
<dbReference type="eggNOG" id="COG4177">
    <property type="taxonomic scope" value="Bacteria"/>
</dbReference>
<feature type="transmembrane region" description="Helical" evidence="6">
    <location>
        <begin position="21"/>
        <end position="39"/>
    </location>
</feature>
<feature type="transmembrane region" description="Helical" evidence="6">
    <location>
        <begin position="257"/>
        <end position="282"/>
    </location>
</feature>
<organism evidence="7 8">
    <name type="scientific">Desulfatibacillum aliphaticivorans</name>
    <dbReference type="NCBI Taxonomy" id="218208"/>
    <lineage>
        <taxon>Bacteria</taxon>
        <taxon>Pseudomonadati</taxon>
        <taxon>Thermodesulfobacteriota</taxon>
        <taxon>Desulfobacteria</taxon>
        <taxon>Desulfobacterales</taxon>
        <taxon>Desulfatibacillaceae</taxon>
        <taxon>Desulfatibacillum</taxon>
    </lineage>
</organism>